<dbReference type="PANTHER" id="PTHR42988:SF2">
    <property type="entry name" value="CYCLIC NUCLEOTIDE PHOSPHODIESTERASE CBUA0032-RELATED"/>
    <property type="match status" value="1"/>
</dbReference>
<keyword evidence="8" id="KW-1185">Reference proteome</keyword>
<evidence type="ECO:0000313" key="8">
    <source>
        <dbReference type="Proteomes" id="UP001589692"/>
    </source>
</evidence>
<comment type="caution">
    <text evidence="7">The sequence shown here is derived from an EMBL/GenBank/DDBJ whole genome shotgun (WGS) entry which is preliminary data.</text>
</comment>
<dbReference type="RefSeq" id="WP_377259392.1">
    <property type="nucleotide sequence ID" value="NZ_JBHMAA010000011.1"/>
</dbReference>
<dbReference type="Pfam" id="PF00149">
    <property type="entry name" value="Metallophos"/>
    <property type="match status" value="1"/>
</dbReference>
<evidence type="ECO:0000313" key="7">
    <source>
        <dbReference type="EMBL" id="MFB9949026.1"/>
    </source>
</evidence>
<keyword evidence="2 7" id="KW-0378">Hydrolase</keyword>
<evidence type="ECO:0000256" key="3">
    <source>
        <dbReference type="ARBA" id="ARBA00023004"/>
    </source>
</evidence>
<dbReference type="GO" id="GO:0016787">
    <property type="term" value="F:hydrolase activity"/>
    <property type="evidence" value="ECO:0007669"/>
    <property type="project" value="UniProtKB-KW"/>
</dbReference>
<feature type="compositionally biased region" description="Basic and acidic residues" evidence="5">
    <location>
        <begin position="278"/>
        <end position="289"/>
    </location>
</feature>
<dbReference type="Proteomes" id="UP001589692">
    <property type="component" value="Unassembled WGS sequence"/>
</dbReference>
<dbReference type="Gene3D" id="3.60.21.10">
    <property type="match status" value="2"/>
</dbReference>
<dbReference type="InterPro" id="IPR004843">
    <property type="entry name" value="Calcineurin-like_PHP"/>
</dbReference>
<dbReference type="EMBL" id="JBHMAA010000011">
    <property type="protein sequence ID" value="MFB9949026.1"/>
    <property type="molecule type" value="Genomic_DNA"/>
</dbReference>
<protein>
    <submittedName>
        <fullName evidence="7">Metallophosphoesterase family protein</fullName>
        <ecNumber evidence="7">3.1.-.-</ecNumber>
    </submittedName>
</protein>
<evidence type="ECO:0000259" key="6">
    <source>
        <dbReference type="Pfam" id="PF00149"/>
    </source>
</evidence>
<evidence type="ECO:0000256" key="1">
    <source>
        <dbReference type="ARBA" id="ARBA00022723"/>
    </source>
</evidence>
<feature type="region of interest" description="Disordered" evidence="5">
    <location>
        <begin position="260"/>
        <end position="289"/>
    </location>
</feature>
<feature type="domain" description="Calcineurin-like phosphoesterase" evidence="6">
    <location>
        <begin position="1"/>
        <end position="203"/>
    </location>
</feature>
<accession>A0ABV6AEM8</accession>
<organism evidence="7 8">
    <name type="scientific">Rhizobium puerariae</name>
    <dbReference type="NCBI Taxonomy" id="1585791"/>
    <lineage>
        <taxon>Bacteria</taxon>
        <taxon>Pseudomonadati</taxon>
        <taxon>Pseudomonadota</taxon>
        <taxon>Alphaproteobacteria</taxon>
        <taxon>Hyphomicrobiales</taxon>
        <taxon>Rhizobiaceae</taxon>
        <taxon>Rhizobium/Agrobacterium group</taxon>
        <taxon>Rhizobium</taxon>
    </lineage>
</organism>
<reference evidence="7 8" key="1">
    <citation type="submission" date="2024-09" db="EMBL/GenBank/DDBJ databases">
        <authorList>
            <person name="Sun Q."/>
            <person name="Mori K."/>
        </authorList>
    </citation>
    <scope>NUCLEOTIDE SEQUENCE [LARGE SCALE GENOMIC DNA]</scope>
    <source>
        <strain evidence="7 8">TBRC 4938</strain>
    </source>
</reference>
<evidence type="ECO:0000256" key="5">
    <source>
        <dbReference type="SAM" id="MobiDB-lite"/>
    </source>
</evidence>
<keyword evidence="1" id="KW-0479">Metal-binding</keyword>
<proteinExistence type="inferred from homology"/>
<gene>
    <name evidence="7" type="ORF">ACFFP0_09225</name>
</gene>
<evidence type="ECO:0000256" key="2">
    <source>
        <dbReference type="ARBA" id="ARBA00022801"/>
    </source>
</evidence>
<keyword evidence="3" id="KW-0408">Iron</keyword>
<dbReference type="EC" id="3.1.-.-" evidence="7"/>
<dbReference type="InterPro" id="IPR029052">
    <property type="entry name" value="Metallo-depent_PP-like"/>
</dbReference>
<dbReference type="PANTHER" id="PTHR42988">
    <property type="entry name" value="PHOSPHOHYDROLASE"/>
    <property type="match status" value="1"/>
</dbReference>
<dbReference type="InterPro" id="IPR050884">
    <property type="entry name" value="CNP_phosphodiesterase-III"/>
</dbReference>
<name>A0ABV6AEM8_9HYPH</name>
<comment type="similarity">
    <text evidence="4">Belongs to the cyclic nucleotide phosphodiesterase class-III family.</text>
</comment>
<evidence type="ECO:0000256" key="4">
    <source>
        <dbReference type="ARBA" id="ARBA00025742"/>
    </source>
</evidence>
<dbReference type="SUPFAM" id="SSF56300">
    <property type="entry name" value="Metallo-dependent phosphatases"/>
    <property type="match status" value="1"/>
</dbReference>
<sequence length="289" mass="32028">MKIAVITDIHHGPLSHTKDPDWNGLPVLREFIDRAVAEKADLVLDLGDHISDTTHEADHRAMSEVAEIFKAFPGRRVHVLGNHDVVNLSIAENEEIFGQSMASAVTDLGDFRLVAWQPGVVITRGVGFANAADHLDWLVETLNADERPAVIATHVPLSGHSQTGNYYFQRSPHYSTYPDHETVRKAVEATGKAALWLSGHVHWNTVTNIGNVQHVTIQSLSERFTTAPLTAAAHALVEIRDGQFTVDVHGNDPFHARLPFRRSGDRPWMAPMPPLDQADQRPDAERLRA</sequence>